<name>A0A0F8Z3E0_9ZZZZ</name>
<evidence type="ECO:0008006" key="2">
    <source>
        <dbReference type="Google" id="ProtNLM"/>
    </source>
</evidence>
<dbReference type="EMBL" id="LAZR01050049">
    <property type="protein sequence ID" value="KKK88228.1"/>
    <property type="molecule type" value="Genomic_DNA"/>
</dbReference>
<organism evidence="1">
    <name type="scientific">marine sediment metagenome</name>
    <dbReference type="NCBI Taxonomy" id="412755"/>
    <lineage>
        <taxon>unclassified sequences</taxon>
        <taxon>metagenomes</taxon>
        <taxon>ecological metagenomes</taxon>
    </lineage>
</organism>
<accession>A0A0F8Z3E0</accession>
<gene>
    <name evidence="1" type="ORF">LCGC14_2745270</name>
</gene>
<dbReference type="AlphaFoldDB" id="A0A0F8Z3E0"/>
<reference evidence="1" key="1">
    <citation type="journal article" date="2015" name="Nature">
        <title>Complex archaea that bridge the gap between prokaryotes and eukaryotes.</title>
        <authorList>
            <person name="Spang A."/>
            <person name="Saw J.H."/>
            <person name="Jorgensen S.L."/>
            <person name="Zaremba-Niedzwiedzka K."/>
            <person name="Martijn J."/>
            <person name="Lind A.E."/>
            <person name="van Eijk R."/>
            <person name="Schleper C."/>
            <person name="Guy L."/>
            <person name="Ettema T.J."/>
        </authorList>
    </citation>
    <scope>NUCLEOTIDE SEQUENCE</scope>
</reference>
<sequence>MTRGKYTRTPAIRQKIREAHLGVYTPATALEMTEPERAWVGALVDAEGTVIQQADTRNNQPHWRLSVEMLGPEYMSALLRATGVGTIRCRVREGRQHPFFTWGVWRYLDILSLAQQCALYSIKFQRVLKEGYDGKLPAPAF</sequence>
<proteinExistence type="predicted"/>
<comment type="caution">
    <text evidence="1">The sequence shown here is derived from an EMBL/GenBank/DDBJ whole genome shotgun (WGS) entry which is preliminary data.</text>
</comment>
<protein>
    <recommendedName>
        <fullName evidence="2">Homing endonuclease LAGLIDADG domain-containing protein</fullName>
    </recommendedName>
</protein>
<evidence type="ECO:0000313" key="1">
    <source>
        <dbReference type="EMBL" id="KKK88228.1"/>
    </source>
</evidence>